<keyword evidence="3" id="KW-1185">Reference proteome</keyword>
<feature type="region of interest" description="Disordered" evidence="1">
    <location>
        <begin position="105"/>
        <end position="134"/>
    </location>
</feature>
<protein>
    <submittedName>
        <fullName evidence="2">Uncharacterized protein</fullName>
    </submittedName>
</protein>
<reference evidence="2 3" key="1">
    <citation type="journal article" date="2012" name="New Phytol.">
        <title>Insight into trade-off between wood decay and parasitism from the genome of a fungal forest pathogen.</title>
        <authorList>
            <person name="Olson A."/>
            <person name="Aerts A."/>
            <person name="Asiegbu F."/>
            <person name="Belbahri L."/>
            <person name="Bouzid O."/>
            <person name="Broberg A."/>
            <person name="Canback B."/>
            <person name="Coutinho P.M."/>
            <person name="Cullen D."/>
            <person name="Dalman K."/>
            <person name="Deflorio G."/>
            <person name="van Diepen L.T."/>
            <person name="Dunand C."/>
            <person name="Duplessis S."/>
            <person name="Durling M."/>
            <person name="Gonthier P."/>
            <person name="Grimwood J."/>
            <person name="Fossdal C.G."/>
            <person name="Hansson D."/>
            <person name="Henrissat B."/>
            <person name="Hietala A."/>
            <person name="Himmelstrand K."/>
            <person name="Hoffmeister D."/>
            <person name="Hogberg N."/>
            <person name="James T.Y."/>
            <person name="Karlsson M."/>
            <person name="Kohler A."/>
            <person name="Kues U."/>
            <person name="Lee Y.H."/>
            <person name="Lin Y.C."/>
            <person name="Lind M."/>
            <person name="Lindquist E."/>
            <person name="Lombard V."/>
            <person name="Lucas S."/>
            <person name="Lunden K."/>
            <person name="Morin E."/>
            <person name="Murat C."/>
            <person name="Park J."/>
            <person name="Raffaello T."/>
            <person name="Rouze P."/>
            <person name="Salamov A."/>
            <person name="Schmutz J."/>
            <person name="Solheim H."/>
            <person name="Stahlberg J."/>
            <person name="Velez H."/>
            <person name="de Vries R.P."/>
            <person name="Wiebenga A."/>
            <person name="Woodward S."/>
            <person name="Yakovlev I."/>
            <person name="Garbelotto M."/>
            <person name="Martin F."/>
            <person name="Grigoriev I.V."/>
            <person name="Stenlid J."/>
        </authorList>
    </citation>
    <scope>NUCLEOTIDE SEQUENCE [LARGE SCALE GENOMIC DNA]</scope>
    <source>
        <strain evidence="2 3">TC 32-1</strain>
    </source>
</reference>
<sequence length="134" mass="14509">MVRFLDNQLLIATLHLLVPIPDTLPQAVHALTPSSISRSCANPSLRGISIPDSKNRALGARYITQRIVSGVPATSLSHRLYRACARQHSARDVPALADCMGSRRQARNHGTVAAHHSPRAATDLTWVSDPQPPP</sequence>
<evidence type="ECO:0000256" key="1">
    <source>
        <dbReference type="SAM" id="MobiDB-lite"/>
    </source>
</evidence>
<dbReference type="KEGG" id="hir:HETIRDRAFT_408124"/>
<dbReference type="HOGENOM" id="CLU_1896484_0_0_1"/>
<organism evidence="2 3">
    <name type="scientific">Heterobasidion irregulare (strain TC 32-1)</name>
    <dbReference type="NCBI Taxonomy" id="747525"/>
    <lineage>
        <taxon>Eukaryota</taxon>
        <taxon>Fungi</taxon>
        <taxon>Dikarya</taxon>
        <taxon>Basidiomycota</taxon>
        <taxon>Agaricomycotina</taxon>
        <taxon>Agaricomycetes</taxon>
        <taxon>Russulales</taxon>
        <taxon>Bondarzewiaceae</taxon>
        <taxon>Heterobasidion</taxon>
        <taxon>Heterobasidion annosum species complex</taxon>
    </lineage>
</organism>
<accession>W4KET4</accession>
<dbReference type="InParanoid" id="W4KET4"/>
<evidence type="ECO:0000313" key="3">
    <source>
        <dbReference type="Proteomes" id="UP000030671"/>
    </source>
</evidence>
<proteinExistence type="predicted"/>
<gene>
    <name evidence="2" type="ORF">HETIRDRAFT_408124</name>
</gene>
<dbReference type="GeneID" id="20672661"/>
<dbReference type="EMBL" id="KI925456">
    <property type="protein sequence ID" value="ETW83810.1"/>
    <property type="molecule type" value="Genomic_DNA"/>
</dbReference>
<evidence type="ECO:0000313" key="2">
    <source>
        <dbReference type="EMBL" id="ETW83810.1"/>
    </source>
</evidence>
<dbReference type="RefSeq" id="XP_009543556.1">
    <property type="nucleotide sequence ID" value="XM_009545261.1"/>
</dbReference>
<name>W4KET4_HETIT</name>
<dbReference type="AlphaFoldDB" id="W4KET4"/>
<dbReference type="Proteomes" id="UP000030671">
    <property type="component" value="Unassembled WGS sequence"/>
</dbReference>